<keyword evidence="5" id="KW-0804">Transcription</keyword>
<dbReference type="PANTHER" id="PTHR32071:SF57">
    <property type="entry name" value="C4-DICARBOXYLATE TRANSPORT TRANSCRIPTIONAL REGULATORY PROTEIN DCTD"/>
    <property type="match status" value="1"/>
</dbReference>
<reference evidence="9 11" key="2">
    <citation type="journal article" date="2012" name="J. Bacteriol.">
        <title>Complete Genome Sequence of Rahnella sp. Strain Y9602, a Gammaproteobacterium Isolate from Metal- and Radionuclide-Contaminated Soil.</title>
        <authorList>
            <person name="Martinez R.J."/>
            <person name="Bruce D."/>
            <person name="Detter C."/>
            <person name="Goodwin L.A."/>
            <person name="Han J."/>
            <person name="Han C.S."/>
            <person name="Held B."/>
            <person name="Land M.L."/>
            <person name="Mikhailova N."/>
            <person name="Nolan M."/>
            <person name="Pennacchio L."/>
            <person name="Pitluck S."/>
            <person name="Tapia R."/>
            <person name="Woyke T."/>
            <person name="Sobecky P.A."/>
        </authorList>
    </citation>
    <scope>NUCLEOTIDE SEQUENCE [LARGE SCALE GENOMIC DNA]</scope>
    <source>
        <strain evidence="9 11">Y9602</strain>
        <plasmid evidence="9 11">pRAHAQ01</plasmid>
    </source>
</reference>
<dbReference type="PROSITE" id="PS00688">
    <property type="entry name" value="SIGMA54_INTERACT_3"/>
    <property type="match status" value="1"/>
</dbReference>
<dbReference type="InterPro" id="IPR001789">
    <property type="entry name" value="Sig_transdc_resp-reg_receiver"/>
</dbReference>
<name>A0A0H3FHN8_RAHSY</name>
<accession>A0A0H3FHN8</accession>
<gene>
    <name evidence="9" type="ordered locus">Rahaq_4700</name>
    <name evidence="10" type="ORF">ACFPK4_16005</name>
</gene>
<sequence>MNEKKRILVIDDDAGILTSLDMLLRMEGYDVTLETQANRLLSHLSAKPFDLVLMDMNFQKDTTSGLEGLQLLDELKKFDDCLPAVAMTGWGSVDIIVSAMRAGAADFIQKPWDNERLLSIVQQQIALSQARRSGNCLREENKLLKMALEDDMGNEWVVRSQAMKQLINVVETVAATDTSILILGENGTGKSLLARYIHQLSSRREHSIVEVNMGCINEQLFESEMFGHVKGAFTDARENRIGRFELADKGTLFLDEIGNLPLSQQVKLLRVLEERQFERVGSSRTQTTQCRIIAATNTDLEKAVTEGRFRQDLLYRLNVIQIPLPPLRERQEDIEPLAERFLQRFARKYSKPKPVLSAMARQGLHEYSWPGNIRELSHLLERGVLLCRNNTIDLADLCLPLPVKGQNSGHEPQQKPVTQLETGTLAEVEETVLLQRLRHYDGNAVKAAESLGLSRSAFYRRLDKLKICHE</sequence>
<dbReference type="RefSeq" id="WP_013577961.1">
    <property type="nucleotide sequence ID" value="NC_015062.1"/>
</dbReference>
<dbReference type="InterPro" id="IPR025943">
    <property type="entry name" value="Sigma_54_int_dom_ATP-bd_2"/>
</dbReference>
<dbReference type="PROSITE" id="PS00676">
    <property type="entry name" value="SIGMA54_INTERACT_2"/>
    <property type="match status" value="1"/>
</dbReference>
<dbReference type="Pfam" id="PF25601">
    <property type="entry name" value="AAA_lid_14"/>
    <property type="match status" value="1"/>
</dbReference>
<dbReference type="GO" id="GO:0005524">
    <property type="term" value="F:ATP binding"/>
    <property type="evidence" value="ECO:0007669"/>
    <property type="project" value="UniProtKB-KW"/>
</dbReference>
<dbReference type="PANTHER" id="PTHR32071">
    <property type="entry name" value="TRANSCRIPTIONAL REGULATORY PROTEIN"/>
    <property type="match status" value="1"/>
</dbReference>
<dbReference type="InterPro" id="IPR003593">
    <property type="entry name" value="AAA+_ATPase"/>
</dbReference>
<dbReference type="KEGG" id="rah:Rahaq_4700"/>
<dbReference type="PROSITE" id="PS50045">
    <property type="entry name" value="SIGMA54_INTERACT_4"/>
    <property type="match status" value="1"/>
</dbReference>
<keyword evidence="1" id="KW-0547">Nucleotide-binding</keyword>
<dbReference type="CDD" id="cd00009">
    <property type="entry name" value="AAA"/>
    <property type="match status" value="1"/>
</dbReference>
<dbReference type="Pfam" id="PF00158">
    <property type="entry name" value="Sigma54_activat"/>
    <property type="match status" value="1"/>
</dbReference>
<dbReference type="EMBL" id="JBHUCJ010000040">
    <property type="protein sequence ID" value="MFD3225042.1"/>
    <property type="molecule type" value="Genomic_DNA"/>
</dbReference>
<keyword evidence="9" id="KW-0614">Plasmid</keyword>
<reference evidence="11" key="1">
    <citation type="submission" date="2011-01" db="EMBL/GenBank/DDBJ databases">
        <title>Complete sequence of plasmid1 of Rahnella sp. Y9602.</title>
        <authorList>
            <consortium name="US DOE Joint Genome Institute"/>
            <person name="Lucas S."/>
            <person name="Copeland A."/>
            <person name="Lapidus A."/>
            <person name="Cheng J.-F."/>
            <person name="Goodwin L."/>
            <person name="Pitluck S."/>
            <person name="Lu M."/>
            <person name="Detter J.C."/>
            <person name="Han C."/>
            <person name="Tapia R."/>
            <person name="Land M."/>
            <person name="Hauser L."/>
            <person name="Kyrpides N."/>
            <person name="Ivanova N."/>
            <person name="Ovchinnikova G."/>
            <person name="Pagani I."/>
            <person name="Sobecky P.A."/>
            <person name="Martinez R.J."/>
            <person name="Woyke T."/>
        </authorList>
    </citation>
    <scope>NUCLEOTIDE SEQUENCE [LARGE SCALE GENOMIC DNA]</scope>
    <source>
        <strain evidence="11">Y9602</strain>
        <plasmid evidence="11">pRAHAQ01</plasmid>
    </source>
</reference>
<dbReference type="GO" id="GO:0006355">
    <property type="term" value="P:regulation of DNA-templated transcription"/>
    <property type="evidence" value="ECO:0007669"/>
    <property type="project" value="InterPro"/>
</dbReference>
<dbReference type="InterPro" id="IPR025944">
    <property type="entry name" value="Sigma_54_int_dom_CS"/>
</dbReference>
<dbReference type="SUPFAM" id="SSF52172">
    <property type="entry name" value="CheY-like"/>
    <property type="match status" value="1"/>
</dbReference>
<dbReference type="Pfam" id="PF00072">
    <property type="entry name" value="Response_reg"/>
    <property type="match status" value="1"/>
</dbReference>
<evidence type="ECO:0000259" key="7">
    <source>
        <dbReference type="PROSITE" id="PS50045"/>
    </source>
</evidence>
<reference evidence="10 12" key="3">
    <citation type="submission" date="2024-09" db="EMBL/GenBank/DDBJ databases">
        <title>Genomes of Rahnella.</title>
        <authorList>
            <person name="Mnguni F.C."/>
            <person name="Shin G.Y."/>
            <person name="Coutinho T."/>
        </authorList>
    </citation>
    <scope>NUCLEOTIDE SEQUENCE [LARGE SCALE GENOMIC DNA]</scope>
    <source>
        <strain evidence="10 12">20WA0057</strain>
    </source>
</reference>
<dbReference type="EMBL" id="CP002506">
    <property type="protein sequence ID" value="ADW76280.1"/>
    <property type="molecule type" value="Genomic_DNA"/>
</dbReference>
<dbReference type="PROSITE" id="PS50110">
    <property type="entry name" value="RESPONSE_REGULATORY"/>
    <property type="match status" value="1"/>
</dbReference>
<dbReference type="InterPro" id="IPR058031">
    <property type="entry name" value="AAA_lid_NorR"/>
</dbReference>
<organism evidence="9 11">
    <name type="scientific">Rahnella sp. (strain Y9602)</name>
    <dbReference type="NCBI Taxonomy" id="2703885"/>
    <lineage>
        <taxon>Bacteria</taxon>
        <taxon>Pseudomonadati</taxon>
        <taxon>Pseudomonadota</taxon>
        <taxon>Gammaproteobacteria</taxon>
        <taxon>Enterobacterales</taxon>
        <taxon>Yersiniaceae</taxon>
        <taxon>Rahnella</taxon>
    </lineage>
</organism>
<dbReference type="Gene3D" id="3.40.50.300">
    <property type="entry name" value="P-loop containing nucleotide triphosphate hydrolases"/>
    <property type="match status" value="1"/>
</dbReference>
<keyword evidence="2" id="KW-0067">ATP-binding</keyword>
<dbReference type="InterPro" id="IPR009057">
    <property type="entry name" value="Homeodomain-like_sf"/>
</dbReference>
<feature type="domain" description="Response regulatory" evidence="8">
    <location>
        <begin position="6"/>
        <end position="125"/>
    </location>
</feature>
<evidence type="ECO:0000313" key="9">
    <source>
        <dbReference type="EMBL" id="ADW76280.1"/>
    </source>
</evidence>
<dbReference type="SUPFAM" id="SSF46689">
    <property type="entry name" value="Homeodomain-like"/>
    <property type="match status" value="1"/>
</dbReference>
<keyword evidence="3" id="KW-0805">Transcription regulation</keyword>
<dbReference type="Gene3D" id="1.10.10.60">
    <property type="entry name" value="Homeodomain-like"/>
    <property type="match status" value="1"/>
</dbReference>
<dbReference type="GO" id="GO:0043565">
    <property type="term" value="F:sequence-specific DNA binding"/>
    <property type="evidence" value="ECO:0007669"/>
    <property type="project" value="InterPro"/>
</dbReference>
<feature type="domain" description="Sigma-54 factor interaction" evidence="7">
    <location>
        <begin position="156"/>
        <end position="385"/>
    </location>
</feature>
<evidence type="ECO:0000256" key="6">
    <source>
        <dbReference type="PROSITE-ProRule" id="PRU00169"/>
    </source>
</evidence>
<protein>
    <submittedName>
        <fullName evidence="10">Sigma-54-dependent transcriptional regulator</fullName>
    </submittedName>
    <submittedName>
        <fullName evidence="9">Two component, sigma54 specific, transcriptional regulator, Fis family</fullName>
    </submittedName>
</protein>
<proteinExistence type="predicted"/>
<dbReference type="SMART" id="SM00448">
    <property type="entry name" value="REC"/>
    <property type="match status" value="1"/>
</dbReference>
<dbReference type="Proteomes" id="UP001598201">
    <property type="component" value="Unassembled WGS sequence"/>
</dbReference>
<dbReference type="PRINTS" id="PR01590">
    <property type="entry name" value="HTHFIS"/>
</dbReference>
<dbReference type="Gene3D" id="1.10.8.60">
    <property type="match status" value="1"/>
</dbReference>
<feature type="modified residue" description="4-aspartylphosphate" evidence="6">
    <location>
        <position position="55"/>
    </location>
</feature>
<evidence type="ECO:0000256" key="1">
    <source>
        <dbReference type="ARBA" id="ARBA00022741"/>
    </source>
</evidence>
<dbReference type="InterPro" id="IPR011006">
    <property type="entry name" value="CheY-like_superfamily"/>
</dbReference>
<geneLocation type="plasmid" evidence="9 11">
    <name>pRAHAQ01</name>
</geneLocation>
<keyword evidence="12" id="KW-1185">Reference proteome</keyword>
<evidence type="ECO:0000256" key="2">
    <source>
        <dbReference type="ARBA" id="ARBA00022840"/>
    </source>
</evidence>
<dbReference type="HOGENOM" id="CLU_000445_0_6_6"/>
<evidence type="ECO:0000256" key="4">
    <source>
        <dbReference type="ARBA" id="ARBA00023125"/>
    </source>
</evidence>
<evidence type="ECO:0000313" key="12">
    <source>
        <dbReference type="Proteomes" id="UP001598201"/>
    </source>
</evidence>
<evidence type="ECO:0000259" key="8">
    <source>
        <dbReference type="PROSITE" id="PS50110"/>
    </source>
</evidence>
<dbReference type="Pfam" id="PF02954">
    <property type="entry name" value="HTH_8"/>
    <property type="match status" value="1"/>
</dbReference>
<keyword evidence="4" id="KW-0238">DNA-binding</keyword>
<dbReference type="AlphaFoldDB" id="A0A0H3FHN8"/>
<dbReference type="InterPro" id="IPR027417">
    <property type="entry name" value="P-loop_NTPase"/>
</dbReference>
<dbReference type="SUPFAM" id="SSF52540">
    <property type="entry name" value="P-loop containing nucleoside triphosphate hydrolases"/>
    <property type="match status" value="1"/>
</dbReference>
<dbReference type="OrthoDB" id="9804019at2"/>
<dbReference type="SMART" id="SM00382">
    <property type="entry name" value="AAA"/>
    <property type="match status" value="1"/>
</dbReference>
<dbReference type="Gene3D" id="3.40.50.2300">
    <property type="match status" value="1"/>
</dbReference>
<evidence type="ECO:0000313" key="10">
    <source>
        <dbReference type="EMBL" id="MFD3225042.1"/>
    </source>
</evidence>
<evidence type="ECO:0000256" key="3">
    <source>
        <dbReference type="ARBA" id="ARBA00023015"/>
    </source>
</evidence>
<evidence type="ECO:0000313" key="11">
    <source>
        <dbReference type="Proteomes" id="UP000007257"/>
    </source>
</evidence>
<keyword evidence="6" id="KW-0597">Phosphoprotein</keyword>
<dbReference type="Proteomes" id="UP000007257">
    <property type="component" value="Plasmid pRAHAQ01"/>
</dbReference>
<dbReference type="InterPro" id="IPR002078">
    <property type="entry name" value="Sigma_54_int"/>
</dbReference>
<dbReference type="InterPro" id="IPR002197">
    <property type="entry name" value="HTH_Fis"/>
</dbReference>
<dbReference type="FunFam" id="3.40.50.300:FF:000006">
    <property type="entry name" value="DNA-binding transcriptional regulator NtrC"/>
    <property type="match status" value="1"/>
</dbReference>
<dbReference type="eggNOG" id="COG2204">
    <property type="taxonomic scope" value="Bacteria"/>
</dbReference>
<evidence type="ECO:0000256" key="5">
    <source>
        <dbReference type="ARBA" id="ARBA00023163"/>
    </source>
</evidence>
<dbReference type="GO" id="GO:0000160">
    <property type="term" value="P:phosphorelay signal transduction system"/>
    <property type="evidence" value="ECO:0007669"/>
    <property type="project" value="InterPro"/>
</dbReference>